<evidence type="ECO:0000256" key="3">
    <source>
        <dbReference type="ARBA" id="ARBA00012438"/>
    </source>
</evidence>
<organism evidence="10 11">
    <name type="scientific">Anaeromassilibacillus senegalensis</name>
    <dbReference type="NCBI Taxonomy" id="1673717"/>
    <lineage>
        <taxon>Bacteria</taxon>
        <taxon>Bacillati</taxon>
        <taxon>Bacillota</taxon>
        <taxon>Clostridia</taxon>
        <taxon>Eubacteriales</taxon>
        <taxon>Acutalibacteraceae</taxon>
        <taxon>Anaeromassilibacillus</taxon>
    </lineage>
</organism>
<dbReference type="PROSITE" id="PS50109">
    <property type="entry name" value="HIS_KIN"/>
    <property type="match status" value="1"/>
</dbReference>
<evidence type="ECO:0000259" key="9">
    <source>
        <dbReference type="PROSITE" id="PS50109"/>
    </source>
</evidence>
<evidence type="ECO:0000256" key="8">
    <source>
        <dbReference type="ARBA" id="ARBA00023012"/>
    </source>
</evidence>
<protein>
    <recommendedName>
        <fullName evidence="3">histidine kinase</fullName>
        <ecNumber evidence="3">2.7.13.3</ecNumber>
    </recommendedName>
</protein>
<dbReference type="InterPro" id="IPR036890">
    <property type="entry name" value="HATPase_C_sf"/>
</dbReference>
<comment type="subcellular location">
    <subcellularLocation>
        <location evidence="2">Membrane</location>
    </subcellularLocation>
</comment>
<evidence type="ECO:0000256" key="4">
    <source>
        <dbReference type="ARBA" id="ARBA00022679"/>
    </source>
</evidence>
<dbReference type="InterPro" id="IPR004358">
    <property type="entry name" value="Sig_transdc_His_kin-like_C"/>
</dbReference>
<proteinExistence type="predicted"/>
<feature type="domain" description="Histidine kinase" evidence="9">
    <location>
        <begin position="1"/>
        <end position="106"/>
    </location>
</feature>
<evidence type="ECO:0000313" key="11">
    <source>
        <dbReference type="Proteomes" id="UP001298681"/>
    </source>
</evidence>
<dbReference type="PROSITE" id="PS51257">
    <property type="entry name" value="PROKAR_LIPOPROTEIN"/>
    <property type="match status" value="1"/>
</dbReference>
<evidence type="ECO:0000256" key="5">
    <source>
        <dbReference type="ARBA" id="ARBA00022741"/>
    </source>
</evidence>
<dbReference type="EC" id="2.7.13.3" evidence="3"/>
<evidence type="ECO:0000256" key="7">
    <source>
        <dbReference type="ARBA" id="ARBA00022840"/>
    </source>
</evidence>
<keyword evidence="7 10" id="KW-0067">ATP-binding</keyword>
<accession>A0ABS9MGS3</accession>
<keyword evidence="11" id="KW-1185">Reference proteome</keyword>
<dbReference type="Gene3D" id="3.30.565.10">
    <property type="entry name" value="Histidine kinase-like ATPase, C-terminal domain"/>
    <property type="match status" value="1"/>
</dbReference>
<keyword evidence="6" id="KW-0418">Kinase</keyword>
<comment type="catalytic activity">
    <reaction evidence="1">
        <text>ATP + protein L-histidine = ADP + protein N-phospho-L-histidine.</text>
        <dbReference type="EC" id="2.7.13.3"/>
    </reaction>
</comment>
<keyword evidence="5" id="KW-0547">Nucleotide-binding</keyword>
<dbReference type="PANTHER" id="PTHR42878:SF7">
    <property type="entry name" value="SENSOR HISTIDINE KINASE GLRK"/>
    <property type="match status" value="1"/>
</dbReference>
<dbReference type="RefSeq" id="WP_191448601.1">
    <property type="nucleotide sequence ID" value="NZ_JAKNHQ010000003.1"/>
</dbReference>
<dbReference type="SMART" id="SM00387">
    <property type="entry name" value="HATPase_c"/>
    <property type="match status" value="1"/>
</dbReference>
<comment type="caution">
    <text evidence="10">The sequence shown here is derived from an EMBL/GenBank/DDBJ whole genome shotgun (WGS) entry which is preliminary data.</text>
</comment>
<dbReference type="GO" id="GO:0005524">
    <property type="term" value="F:ATP binding"/>
    <property type="evidence" value="ECO:0007669"/>
    <property type="project" value="UniProtKB-KW"/>
</dbReference>
<dbReference type="Proteomes" id="UP001298681">
    <property type="component" value="Unassembled WGS sequence"/>
</dbReference>
<dbReference type="Pfam" id="PF02518">
    <property type="entry name" value="HATPase_c"/>
    <property type="match status" value="1"/>
</dbReference>
<evidence type="ECO:0000313" key="10">
    <source>
        <dbReference type="EMBL" id="MCG4609916.1"/>
    </source>
</evidence>
<evidence type="ECO:0000256" key="6">
    <source>
        <dbReference type="ARBA" id="ARBA00022777"/>
    </source>
</evidence>
<keyword evidence="8" id="KW-0902">Two-component regulatory system</keyword>
<gene>
    <name evidence="10" type="ORF">L0P57_03040</name>
</gene>
<sequence>MRELSLNVMDIAQNSISAGASCITVDVCEDTALDRLTIRIVDNGRGMTAEQVARVIDPFFTTRTTRKVGLGIPLFKMEAEMTGGGLRIDSEPGKGTTVTAEFVPSHVDFIPLGDINETVLLLITCNTDRDFVFHHRIDDREFTLDTRELRGILGEEVDLNVPDVVAWMRDFLKEQTESIKGEKI</sequence>
<dbReference type="InterPro" id="IPR003594">
    <property type="entry name" value="HATPase_dom"/>
</dbReference>
<evidence type="ECO:0000256" key="1">
    <source>
        <dbReference type="ARBA" id="ARBA00000085"/>
    </source>
</evidence>
<dbReference type="PRINTS" id="PR00344">
    <property type="entry name" value="BCTRLSENSOR"/>
</dbReference>
<name>A0ABS9MGS3_9FIRM</name>
<dbReference type="InterPro" id="IPR050351">
    <property type="entry name" value="BphY/WalK/GraS-like"/>
</dbReference>
<evidence type="ECO:0000256" key="2">
    <source>
        <dbReference type="ARBA" id="ARBA00004370"/>
    </source>
</evidence>
<dbReference type="EMBL" id="JAKNHQ010000003">
    <property type="protein sequence ID" value="MCG4609916.1"/>
    <property type="molecule type" value="Genomic_DNA"/>
</dbReference>
<dbReference type="InterPro" id="IPR005467">
    <property type="entry name" value="His_kinase_dom"/>
</dbReference>
<reference evidence="10 11" key="1">
    <citation type="submission" date="2022-01" db="EMBL/GenBank/DDBJ databases">
        <title>Collection of gut derived symbiotic bacterial strains cultured from healthy donors.</title>
        <authorList>
            <person name="Lin H."/>
            <person name="Kohout C."/>
            <person name="Waligurski E."/>
            <person name="Pamer E.G."/>
        </authorList>
    </citation>
    <scope>NUCLEOTIDE SEQUENCE [LARGE SCALE GENOMIC DNA]</scope>
    <source>
        <strain evidence="10 11">DFI.7.58</strain>
    </source>
</reference>
<dbReference type="PANTHER" id="PTHR42878">
    <property type="entry name" value="TWO-COMPONENT HISTIDINE KINASE"/>
    <property type="match status" value="1"/>
</dbReference>
<keyword evidence="4" id="KW-0808">Transferase</keyword>
<dbReference type="SUPFAM" id="SSF55874">
    <property type="entry name" value="ATPase domain of HSP90 chaperone/DNA topoisomerase II/histidine kinase"/>
    <property type="match status" value="1"/>
</dbReference>